<dbReference type="Proteomes" id="UP000198824">
    <property type="component" value="Unassembled WGS sequence"/>
</dbReference>
<name>A0A1I6LKW1_9SPHN</name>
<evidence type="ECO:0000313" key="5">
    <source>
        <dbReference type="Proteomes" id="UP000198824"/>
    </source>
</evidence>
<dbReference type="Pfam" id="PF02517">
    <property type="entry name" value="Rce1-like"/>
    <property type="match status" value="1"/>
</dbReference>
<keyword evidence="2" id="KW-0812">Transmembrane</keyword>
<dbReference type="EMBL" id="FOZG01000002">
    <property type="protein sequence ID" value="SFS03902.1"/>
    <property type="molecule type" value="Genomic_DNA"/>
</dbReference>
<reference evidence="4 5" key="1">
    <citation type="submission" date="2016-10" db="EMBL/GenBank/DDBJ databases">
        <authorList>
            <person name="de Groot N.N."/>
        </authorList>
    </citation>
    <scope>NUCLEOTIDE SEQUENCE [LARGE SCALE GENOMIC DNA]</scope>
    <source>
        <strain evidence="4 5">S5-249</strain>
    </source>
</reference>
<dbReference type="PANTHER" id="PTHR39430">
    <property type="entry name" value="MEMBRANE-ASSOCIATED PROTEASE-RELATED"/>
    <property type="match status" value="1"/>
</dbReference>
<keyword evidence="2" id="KW-1133">Transmembrane helix</keyword>
<feature type="transmembrane region" description="Helical" evidence="2">
    <location>
        <begin position="110"/>
        <end position="131"/>
    </location>
</feature>
<feature type="transmembrane region" description="Helical" evidence="2">
    <location>
        <begin position="65"/>
        <end position="90"/>
    </location>
</feature>
<feature type="transmembrane region" description="Helical" evidence="2">
    <location>
        <begin position="212"/>
        <end position="231"/>
    </location>
</feature>
<accession>A0A1I6LKW1</accession>
<feature type="transmembrane region" description="Helical" evidence="2">
    <location>
        <begin position="172"/>
        <end position="191"/>
    </location>
</feature>
<keyword evidence="5" id="KW-1185">Reference proteome</keyword>
<feature type="transmembrane region" description="Helical" evidence="2">
    <location>
        <begin position="308"/>
        <end position="330"/>
    </location>
</feature>
<dbReference type="AlphaFoldDB" id="A0A1I6LKW1"/>
<dbReference type="OrthoDB" id="7573544at2"/>
<dbReference type="RefSeq" id="WP_093315604.1">
    <property type="nucleotide sequence ID" value="NZ_FOZG01000002.1"/>
</dbReference>
<evidence type="ECO:0000259" key="3">
    <source>
        <dbReference type="Pfam" id="PF02517"/>
    </source>
</evidence>
<keyword evidence="2" id="KW-0472">Membrane</keyword>
<dbReference type="GO" id="GO:0004175">
    <property type="term" value="F:endopeptidase activity"/>
    <property type="evidence" value="ECO:0007669"/>
    <property type="project" value="UniProtKB-ARBA"/>
</dbReference>
<evidence type="ECO:0000256" key="1">
    <source>
        <dbReference type="SAM" id="MobiDB-lite"/>
    </source>
</evidence>
<dbReference type="STRING" id="1166337.SAMN05192580_2848"/>
<feature type="region of interest" description="Disordered" evidence="1">
    <location>
        <begin position="15"/>
        <end position="51"/>
    </location>
</feature>
<dbReference type="PANTHER" id="PTHR39430:SF1">
    <property type="entry name" value="PROTEASE"/>
    <property type="match status" value="1"/>
</dbReference>
<feature type="transmembrane region" description="Helical" evidence="2">
    <location>
        <begin position="143"/>
        <end position="166"/>
    </location>
</feature>
<feature type="domain" description="CAAX prenyl protease 2/Lysostaphin resistance protein A-like" evidence="3">
    <location>
        <begin position="182"/>
        <end position="273"/>
    </location>
</feature>
<evidence type="ECO:0000313" key="4">
    <source>
        <dbReference type="EMBL" id="SFS03902.1"/>
    </source>
</evidence>
<sequence>MGRNLADEESEAIAALLGPRGGGSSMAGRREQRTALRPGSPPPAPGAGTAMQTARVGASAAAAPAWLPWAALLGGTVIGVGCILGGLAVAEAVAGAVWPEGTDAAWRVDALFAAIIFAPMLALALGAAWATRVRALPRGRAPLAMLALGLAVGLGGVTVATGYAAFAGVAQAGEAAVLGPLLLLGSAMMLLQSGTEEVLLRGWMHGGIARRWGAWPAILLTAAVFAGLHVLGGARGIIELANLTLGGVLFGLLRWKSGGLLAPVAAHYGWNWLEGLGLGLDPNPGIGAYGAVTNVDLVGRALWGGSPVGLNGSLAMLMVLAALIVPIVLWRRGGEPA</sequence>
<evidence type="ECO:0000256" key="2">
    <source>
        <dbReference type="SAM" id="Phobius"/>
    </source>
</evidence>
<protein>
    <recommendedName>
        <fullName evidence="3">CAAX prenyl protease 2/Lysostaphin resistance protein A-like domain-containing protein</fullName>
    </recommendedName>
</protein>
<dbReference type="InterPro" id="IPR003675">
    <property type="entry name" value="Rce1/LyrA-like_dom"/>
</dbReference>
<dbReference type="GO" id="GO:0080120">
    <property type="term" value="P:CAAX-box protein maturation"/>
    <property type="evidence" value="ECO:0007669"/>
    <property type="project" value="UniProtKB-ARBA"/>
</dbReference>
<organism evidence="4 5">
    <name type="scientific">Sphingomonas jatrophae</name>
    <dbReference type="NCBI Taxonomy" id="1166337"/>
    <lineage>
        <taxon>Bacteria</taxon>
        <taxon>Pseudomonadati</taxon>
        <taxon>Pseudomonadota</taxon>
        <taxon>Alphaproteobacteria</taxon>
        <taxon>Sphingomonadales</taxon>
        <taxon>Sphingomonadaceae</taxon>
        <taxon>Sphingomonas</taxon>
    </lineage>
</organism>
<proteinExistence type="predicted"/>
<gene>
    <name evidence="4" type="ORF">SAMN05192580_2848</name>
</gene>